<dbReference type="GO" id="GO:0005886">
    <property type="term" value="C:plasma membrane"/>
    <property type="evidence" value="ECO:0007669"/>
    <property type="project" value="UniProtKB-SubCell"/>
</dbReference>
<dbReference type="PANTHER" id="PTHR47019:SF1">
    <property type="entry name" value="LIPID II FLIPPASE MURJ"/>
    <property type="match status" value="1"/>
</dbReference>
<evidence type="ECO:0000256" key="7">
    <source>
        <dbReference type="ARBA" id="ARBA00023136"/>
    </source>
</evidence>
<feature type="transmembrane region" description="Helical" evidence="8">
    <location>
        <begin position="308"/>
        <end position="333"/>
    </location>
</feature>
<keyword evidence="7 8" id="KW-0472">Membrane</keyword>
<dbReference type="EMBL" id="CADCUI010000034">
    <property type="protein sequence ID" value="CAA9349419.1"/>
    <property type="molecule type" value="Genomic_DNA"/>
</dbReference>
<reference evidence="9" key="1">
    <citation type="submission" date="2020-02" db="EMBL/GenBank/DDBJ databases">
        <authorList>
            <person name="Meier V. D."/>
        </authorList>
    </citation>
    <scope>NUCLEOTIDE SEQUENCE</scope>
    <source>
        <strain evidence="9">AVDCRST_MAG34</strain>
    </source>
</reference>
<keyword evidence="2" id="KW-1003">Cell membrane</keyword>
<dbReference type="GO" id="GO:0009252">
    <property type="term" value="P:peptidoglycan biosynthetic process"/>
    <property type="evidence" value="ECO:0007669"/>
    <property type="project" value="UniProtKB-KW"/>
</dbReference>
<feature type="transmembrane region" description="Helical" evidence="8">
    <location>
        <begin position="394"/>
        <end position="421"/>
    </location>
</feature>
<dbReference type="InterPro" id="IPR051050">
    <property type="entry name" value="Lipid_II_flippase_MurJ/MviN"/>
</dbReference>
<evidence type="ECO:0000256" key="5">
    <source>
        <dbReference type="ARBA" id="ARBA00022984"/>
    </source>
</evidence>
<accession>A0A6J4M5E8</accession>
<evidence type="ECO:0000256" key="6">
    <source>
        <dbReference type="ARBA" id="ARBA00022989"/>
    </source>
</evidence>
<feature type="transmembrane region" description="Helical" evidence="8">
    <location>
        <begin position="433"/>
        <end position="450"/>
    </location>
</feature>
<feature type="transmembrane region" description="Helical" evidence="8">
    <location>
        <begin position="84"/>
        <end position="104"/>
    </location>
</feature>
<dbReference type="GO" id="GO:0034204">
    <property type="term" value="P:lipid translocation"/>
    <property type="evidence" value="ECO:0007669"/>
    <property type="project" value="TreeGrafter"/>
</dbReference>
<evidence type="ECO:0000256" key="2">
    <source>
        <dbReference type="ARBA" id="ARBA00022475"/>
    </source>
</evidence>
<feature type="transmembrane region" description="Helical" evidence="8">
    <location>
        <begin position="492"/>
        <end position="514"/>
    </location>
</feature>
<feature type="transmembrane region" description="Helical" evidence="8">
    <location>
        <begin position="125"/>
        <end position="145"/>
    </location>
</feature>
<keyword evidence="4" id="KW-0133">Cell shape</keyword>
<dbReference type="InterPro" id="IPR004268">
    <property type="entry name" value="MurJ"/>
</dbReference>
<gene>
    <name evidence="9" type="ORF">AVDCRST_MAG34-1660</name>
</gene>
<evidence type="ECO:0008006" key="10">
    <source>
        <dbReference type="Google" id="ProtNLM"/>
    </source>
</evidence>
<organism evidence="9">
    <name type="scientific">uncultured Nocardioidaceae bacterium</name>
    <dbReference type="NCBI Taxonomy" id="253824"/>
    <lineage>
        <taxon>Bacteria</taxon>
        <taxon>Bacillati</taxon>
        <taxon>Actinomycetota</taxon>
        <taxon>Actinomycetes</taxon>
        <taxon>Propionibacteriales</taxon>
        <taxon>Nocardioidaceae</taxon>
        <taxon>environmental samples</taxon>
    </lineage>
</organism>
<name>A0A6J4M5E8_9ACTN</name>
<comment type="subcellular location">
    <subcellularLocation>
        <location evidence="1">Cell membrane</location>
        <topology evidence="1">Multi-pass membrane protein</topology>
    </subcellularLocation>
</comment>
<keyword evidence="5" id="KW-0573">Peptidoglycan synthesis</keyword>
<evidence type="ECO:0000256" key="8">
    <source>
        <dbReference type="SAM" id="Phobius"/>
    </source>
</evidence>
<dbReference type="PRINTS" id="PR01806">
    <property type="entry name" value="VIRFACTRMVIN"/>
</dbReference>
<dbReference type="GO" id="GO:0015648">
    <property type="term" value="F:lipid-linked peptidoglycan transporter activity"/>
    <property type="evidence" value="ECO:0007669"/>
    <property type="project" value="TreeGrafter"/>
</dbReference>
<evidence type="ECO:0000256" key="1">
    <source>
        <dbReference type="ARBA" id="ARBA00004651"/>
    </source>
</evidence>
<dbReference type="AlphaFoldDB" id="A0A6J4M5E8"/>
<feature type="transmembrane region" description="Helical" evidence="8">
    <location>
        <begin position="526"/>
        <end position="547"/>
    </location>
</feature>
<keyword evidence="3 8" id="KW-0812">Transmembrane</keyword>
<evidence type="ECO:0000313" key="9">
    <source>
        <dbReference type="EMBL" id="CAA9349419.1"/>
    </source>
</evidence>
<protein>
    <recommendedName>
        <fullName evidence="10">Proposed peptidoglycan lipid II flippase MurJ</fullName>
    </recommendedName>
</protein>
<dbReference type="GO" id="GO:0008360">
    <property type="term" value="P:regulation of cell shape"/>
    <property type="evidence" value="ECO:0007669"/>
    <property type="project" value="UniProtKB-KW"/>
</dbReference>
<feature type="transmembrane region" description="Helical" evidence="8">
    <location>
        <begin position="165"/>
        <end position="190"/>
    </location>
</feature>
<dbReference type="Pfam" id="PF03023">
    <property type="entry name" value="MurJ"/>
    <property type="match status" value="1"/>
</dbReference>
<keyword evidence="6 8" id="KW-1133">Transmembrane helix</keyword>
<evidence type="ECO:0000256" key="3">
    <source>
        <dbReference type="ARBA" id="ARBA00022692"/>
    </source>
</evidence>
<dbReference type="PANTHER" id="PTHR47019">
    <property type="entry name" value="LIPID II FLIPPASE MURJ"/>
    <property type="match status" value="1"/>
</dbReference>
<feature type="transmembrane region" description="Helical" evidence="8">
    <location>
        <begin position="353"/>
        <end position="374"/>
    </location>
</feature>
<feature type="transmembrane region" description="Helical" evidence="8">
    <location>
        <begin position="456"/>
        <end position="480"/>
    </location>
</feature>
<proteinExistence type="predicted"/>
<feature type="transmembrane region" description="Helical" evidence="8">
    <location>
        <begin position="284"/>
        <end position="302"/>
    </location>
</feature>
<feature type="transmembrane region" description="Helical" evidence="8">
    <location>
        <begin position="231"/>
        <end position="250"/>
    </location>
</feature>
<sequence length="573" mass="58427">MTGQGGGQADVEDGRAVVSAAEVRADEMAAPPEDPRGARTSVVVAGFTALSRLSGVARVLTVGAVLGPTQLGNAYQVTNSLPNLVWYGFLAGSLVPSVLVPMLVRQLDTAGPKRVAEVSRGFLGVATTASLVLGPLAVIALPLLLQLATLGVDAPSSARQVDMVRLLVVLTVPQIFLYAVVGTAAAVMYSHGRFALPSVGPALENIGVILVLVTSAFAFSDPAGAPGAPVAQLVLLGAGSTAAVGLNAALQCWGAWRRGVTLFPTAGWRDPDIADVVRRAGRSVLTAGLFASQTLLVVLLASRVTGGVVAIQIALNFYAVAIALIATPVGLALLPQLSRLSQTADVASYRETFLRGLTSALFLAVPATVGYLLLAEPMAAVVSAGRMSSGAGEVMISGALAALAIGLVGQTITFTTTQAAYADGDVRTPFRCMRVQVLTCAVLCAGAVLLRDGPALVSALALAYALSVLVGGFVLLLQVVKGWSSVPSRLGTFGLRVGAGALLMVGPVLATSFLGRHLVAGRPGHLTAVVGGTVVGVIVFVLVQRLLKAPELGWWSRGLRRRTPAAAPSAAAP</sequence>
<evidence type="ECO:0000256" key="4">
    <source>
        <dbReference type="ARBA" id="ARBA00022960"/>
    </source>
</evidence>